<dbReference type="Proteomes" id="UP000076842">
    <property type="component" value="Unassembled WGS sequence"/>
</dbReference>
<feature type="compositionally biased region" description="Basic residues" evidence="1">
    <location>
        <begin position="240"/>
        <end position="249"/>
    </location>
</feature>
<gene>
    <name evidence="3" type="ORF">CALCODRAFT_21434</name>
</gene>
<organism evidence="3 4">
    <name type="scientific">Calocera cornea HHB12733</name>
    <dbReference type="NCBI Taxonomy" id="1353952"/>
    <lineage>
        <taxon>Eukaryota</taxon>
        <taxon>Fungi</taxon>
        <taxon>Dikarya</taxon>
        <taxon>Basidiomycota</taxon>
        <taxon>Agaricomycotina</taxon>
        <taxon>Dacrymycetes</taxon>
        <taxon>Dacrymycetales</taxon>
        <taxon>Dacrymycetaceae</taxon>
        <taxon>Calocera</taxon>
    </lineage>
</organism>
<feature type="compositionally biased region" description="Polar residues" evidence="1">
    <location>
        <begin position="154"/>
        <end position="193"/>
    </location>
</feature>
<dbReference type="AlphaFoldDB" id="A0A165E690"/>
<feature type="compositionally biased region" description="Low complexity" evidence="1">
    <location>
        <begin position="228"/>
        <end position="239"/>
    </location>
</feature>
<evidence type="ECO:0000256" key="1">
    <source>
        <dbReference type="SAM" id="MobiDB-lite"/>
    </source>
</evidence>
<dbReference type="EMBL" id="KV424020">
    <property type="protein sequence ID" value="KZT54188.1"/>
    <property type="molecule type" value="Genomic_DNA"/>
</dbReference>
<reference evidence="3 4" key="1">
    <citation type="journal article" date="2016" name="Mol. Biol. Evol.">
        <title>Comparative Genomics of Early-Diverging Mushroom-Forming Fungi Provides Insights into the Origins of Lignocellulose Decay Capabilities.</title>
        <authorList>
            <person name="Nagy L.G."/>
            <person name="Riley R."/>
            <person name="Tritt A."/>
            <person name="Adam C."/>
            <person name="Daum C."/>
            <person name="Floudas D."/>
            <person name="Sun H."/>
            <person name="Yadav J.S."/>
            <person name="Pangilinan J."/>
            <person name="Larsson K.H."/>
            <person name="Matsuura K."/>
            <person name="Barry K."/>
            <person name="Labutti K."/>
            <person name="Kuo R."/>
            <person name="Ohm R.A."/>
            <person name="Bhattacharya S.S."/>
            <person name="Shirouzu T."/>
            <person name="Yoshinaga Y."/>
            <person name="Martin F.M."/>
            <person name="Grigoriev I.V."/>
            <person name="Hibbett D.S."/>
        </authorList>
    </citation>
    <scope>NUCLEOTIDE SEQUENCE [LARGE SCALE GENOMIC DNA]</scope>
    <source>
        <strain evidence="3 4">HHB12733</strain>
    </source>
</reference>
<keyword evidence="4" id="KW-1185">Reference proteome</keyword>
<name>A0A165E690_9BASI</name>
<dbReference type="InParanoid" id="A0A165E690"/>
<proteinExistence type="predicted"/>
<feature type="region of interest" description="Disordered" evidence="1">
    <location>
        <begin position="223"/>
        <end position="261"/>
    </location>
</feature>
<evidence type="ECO:0000313" key="4">
    <source>
        <dbReference type="Proteomes" id="UP000076842"/>
    </source>
</evidence>
<sequence>MRASTAVFITALAASSLAAPVFIDGENKNTVEERGIGKVVGKVAKHLEKQGGHYKSIAKAGAGVYNAVSSRDLEELEGLDERNLFGFAKKLFHHGGKHAANNAANNNGQQQPQQRSLEDDGYELTERDFEELAELDERALDEYLSGLDERGASSMPSGSCSITVGSMQRTTTASSSNSGRWKSSTTSPTSRCAMLTSSTSPCSAGLCPRMSSSGPWTCATWRRRRASSRTAARSATSSRRSARASRRRSPLSCRCAHLAAP</sequence>
<accession>A0A165E690</accession>
<feature type="region of interest" description="Disordered" evidence="1">
    <location>
        <begin position="148"/>
        <end position="193"/>
    </location>
</feature>
<protein>
    <submittedName>
        <fullName evidence="3">Uncharacterized protein</fullName>
    </submittedName>
</protein>
<feature type="signal peptide" evidence="2">
    <location>
        <begin position="1"/>
        <end position="18"/>
    </location>
</feature>
<feature type="region of interest" description="Disordered" evidence="1">
    <location>
        <begin position="98"/>
        <end position="118"/>
    </location>
</feature>
<feature type="compositionally biased region" description="Low complexity" evidence="1">
    <location>
        <begin position="99"/>
        <end position="114"/>
    </location>
</feature>
<evidence type="ECO:0000256" key="2">
    <source>
        <dbReference type="SAM" id="SignalP"/>
    </source>
</evidence>
<keyword evidence="2" id="KW-0732">Signal</keyword>
<feature type="chain" id="PRO_5007857032" evidence="2">
    <location>
        <begin position="19"/>
        <end position="261"/>
    </location>
</feature>
<evidence type="ECO:0000313" key="3">
    <source>
        <dbReference type="EMBL" id="KZT54188.1"/>
    </source>
</evidence>